<accession>A0ABZ1YSI2</accession>
<dbReference type="InterPro" id="IPR000835">
    <property type="entry name" value="HTH_MarR-typ"/>
</dbReference>
<evidence type="ECO:0000313" key="5">
    <source>
        <dbReference type="EMBL" id="WUV46214.1"/>
    </source>
</evidence>
<dbReference type="PANTHER" id="PTHR33164:SF57">
    <property type="entry name" value="MARR-FAMILY TRANSCRIPTIONAL REGULATOR"/>
    <property type="match status" value="1"/>
</dbReference>
<dbReference type="InterPro" id="IPR023187">
    <property type="entry name" value="Tscrpt_reg_MarR-type_CS"/>
</dbReference>
<dbReference type="SMART" id="SM00347">
    <property type="entry name" value="HTH_MARR"/>
    <property type="match status" value="1"/>
</dbReference>
<keyword evidence="1" id="KW-0805">Transcription regulation</keyword>
<dbReference type="InterPro" id="IPR036388">
    <property type="entry name" value="WH-like_DNA-bd_sf"/>
</dbReference>
<reference evidence="5" key="1">
    <citation type="submission" date="2022-10" db="EMBL/GenBank/DDBJ databases">
        <title>The complete genomes of actinobacterial strains from the NBC collection.</title>
        <authorList>
            <person name="Joergensen T.S."/>
            <person name="Alvarez Arevalo M."/>
            <person name="Sterndorff E.B."/>
            <person name="Faurdal D."/>
            <person name="Vuksanovic O."/>
            <person name="Mourched A.-S."/>
            <person name="Charusanti P."/>
            <person name="Shaw S."/>
            <person name="Blin K."/>
            <person name="Weber T."/>
        </authorList>
    </citation>
    <scope>NUCLEOTIDE SEQUENCE</scope>
    <source>
        <strain evidence="5">NBC_01482</strain>
    </source>
</reference>
<evidence type="ECO:0000256" key="1">
    <source>
        <dbReference type="ARBA" id="ARBA00023015"/>
    </source>
</evidence>
<dbReference type="InterPro" id="IPR036390">
    <property type="entry name" value="WH_DNA-bd_sf"/>
</dbReference>
<keyword evidence="3" id="KW-0804">Transcription</keyword>
<evidence type="ECO:0000256" key="2">
    <source>
        <dbReference type="ARBA" id="ARBA00023125"/>
    </source>
</evidence>
<evidence type="ECO:0000313" key="6">
    <source>
        <dbReference type="Proteomes" id="UP001432062"/>
    </source>
</evidence>
<protein>
    <submittedName>
        <fullName evidence="5">MarR family transcriptional regulator</fullName>
    </submittedName>
</protein>
<dbReference type="PROSITE" id="PS50995">
    <property type="entry name" value="HTH_MARR_2"/>
    <property type="match status" value="1"/>
</dbReference>
<dbReference type="Pfam" id="PF01047">
    <property type="entry name" value="MarR"/>
    <property type="match status" value="1"/>
</dbReference>
<feature type="domain" description="HTH marR-type" evidence="4">
    <location>
        <begin position="5"/>
        <end position="139"/>
    </location>
</feature>
<dbReference type="PROSITE" id="PS01117">
    <property type="entry name" value="HTH_MARR_1"/>
    <property type="match status" value="1"/>
</dbReference>
<dbReference type="RefSeq" id="WP_327099466.1">
    <property type="nucleotide sequence ID" value="NZ_CP109149.1"/>
</dbReference>
<dbReference type="InterPro" id="IPR039422">
    <property type="entry name" value="MarR/SlyA-like"/>
</dbReference>
<sequence>MTSEDPDLAAAFAALYREVGVLYGVISRRFGLTVQQVELLCLLSGRRPSFGELAGLLGCDKTNVTGMVDRLARRGFVARETDPDDRRITRAVLTEQGATIREDFRSALAVELGARVPRANRARLIALITDSVTALAESR</sequence>
<organism evidence="5 6">
    <name type="scientific">Nocardia vinacea</name>
    <dbReference type="NCBI Taxonomy" id="96468"/>
    <lineage>
        <taxon>Bacteria</taxon>
        <taxon>Bacillati</taxon>
        <taxon>Actinomycetota</taxon>
        <taxon>Actinomycetes</taxon>
        <taxon>Mycobacteriales</taxon>
        <taxon>Nocardiaceae</taxon>
        <taxon>Nocardia</taxon>
    </lineage>
</organism>
<evidence type="ECO:0000259" key="4">
    <source>
        <dbReference type="PROSITE" id="PS50995"/>
    </source>
</evidence>
<dbReference type="SUPFAM" id="SSF46785">
    <property type="entry name" value="Winged helix' DNA-binding domain"/>
    <property type="match status" value="1"/>
</dbReference>
<gene>
    <name evidence="5" type="ORF">OG563_45355</name>
</gene>
<keyword evidence="6" id="KW-1185">Reference proteome</keyword>
<evidence type="ECO:0000256" key="3">
    <source>
        <dbReference type="ARBA" id="ARBA00023163"/>
    </source>
</evidence>
<name>A0ABZ1YSI2_9NOCA</name>
<dbReference type="EMBL" id="CP109441">
    <property type="protein sequence ID" value="WUV46214.1"/>
    <property type="molecule type" value="Genomic_DNA"/>
</dbReference>
<proteinExistence type="predicted"/>
<dbReference type="PRINTS" id="PR00598">
    <property type="entry name" value="HTHMARR"/>
</dbReference>
<dbReference type="Proteomes" id="UP001432062">
    <property type="component" value="Chromosome"/>
</dbReference>
<dbReference type="PANTHER" id="PTHR33164">
    <property type="entry name" value="TRANSCRIPTIONAL REGULATOR, MARR FAMILY"/>
    <property type="match status" value="1"/>
</dbReference>
<keyword evidence="2" id="KW-0238">DNA-binding</keyword>
<dbReference type="Gene3D" id="1.10.10.10">
    <property type="entry name" value="Winged helix-like DNA-binding domain superfamily/Winged helix DNA-binding domain"/>
    <property type="match status" value="1"/>
</dbReference>